<keyword evidence="7" id="KW-0227">DNA damage</keyword>
<accession>A0A9W6D2U3</accession>
<comment type="caution">
    <text evidence="13">The sequence shown here is derived from an EMBL/GenBank/DDBJ whole genome shotgun (WGS) entry which is preliminary data.</text>
</comment>
<name>A0A9W6D2U3_9BACT</name>
<dbReference type="RefSeq" id="WP_281793501.1">
    <property type="nucleotide sequence ID" value="NZ_BSDR01000001.1"/>
</dbReference>
<dbReference type="EMBL" id="BSDR01000001">
    <property type="protein sequence ID" value="GLI34243.1"/>
    <property type="molecule type" value="Genomic_DNA"/>
</dbReference>
<dbReference type="SUPFAM" id="SSF52141">
    <property type="entry name" value="Uracil-DNA glycosylase-like"/>
    <property type="match status" value="1"/>
</dbReference>
<evidence type="ECO:0000256" key="7">
    <source>
        <dbReference type="ARBA" id="ARBA00022763"/>
    </source>
</evidence>
<dbReference type="InterPro" id="IPR051536">
    <property type="entry name" value="UDG_Type-4/5"/>
</dbReference>
<dbReference type="GO" id="GO:0006281">
    <property type="term" value="P:DNA repair"/>
    <property type="evidence" value="ECO:0007669"/>
    <property type="project" value="UniProtKB-KW"/>
</dbReference>
<dbReference type="PANTHER" id="PTHR33693:SF1">
    <property type="entry name" value="TYPE-4 URACIL-DNA GLYCOSYLASE"/>
    <property type="match status" value="1"/>
</dbReference>
<dbReference type="NCBIfam" id="TIGR00758">
    <property type="entry name" value="UDG_fam4"/>
    <property type="match status" value="1"/>
</dbReference>
<feature type="domain" description="Uracil-DNA glycosylase-like" evidence="12">
    <location>
        <begin position="85"/>
        <end position="231"/>
    </location>
</feature>
<evidence type="ECO:0000259" key="12">
    <source>
        <dbReference type="SMART" id="SM00986"/>
    </source>
</evidence>
<evidence type="ECO:0000256" key="5">
    <source>
        <dbReference type="ARBA" id="ARBA00022485"/>
    </source>
</evidence>
<dbReference type="Pfam" id="PF03167">
    <property type="entry name" value="UDG"/>
    <property type="match status" value="1"/>
</dbReference>
<dbReference type="Proteomes" id="UP001144372">
    <property type="component" value="Unassembled WGS sequence"/>
</dbReference>
<evidence type="ECO:0000313" key="13">
    <source>
        <dbReference type="EMBL" id="GLI34243.1"/>
    </source>
</evidence>
<dbReference type="EC" id="3.2.2.27" evidence="3"/>
<keyword evidence="14" id="KW-1185">Reference proteome</keyword>
<evidence type="ECO:0000256" key="6">
    <source>
        <dbReference type="ARBA" id="ARBA00022723"/>
    </source>
</evidence>
<organism evidence="13 14">
    <name type="scientific">Desulforhabdus amnigena</name>
    <dbReference type="NCBI Taxonomy" id="40218"/>
    <lineage>
        <taxon>Bacteria</taxon>
        <taxon>Pseudomonadati</taxon>
        <taxon>Thermodesulfobacteriota</taxon>
        <taxon>Syntrophobacteria</taxon>
        <taxon>Syntrophobacterales</taxon>
        <taxon>Syntrophobacteraceae</taxon>
        <taxon>Desulforhabdus</taxon>
    </lineage>
</organism>
<dbReference type="AlphaFoldDB" id="A0A9W6D2U3"/>
<evidence type="ECO:0000256" key="3">
    <source>
        <dbReference type="ARBA" id="ARBA00012030"/>
    </source>
</evidence>
<evidence type="ECO:0000313" key="14">
    <source>
        <dbReference type="Proteomes" id="UP001144372"/>
    </source>
</evidence>
<gene>
    <name evidence="13" type="ORF">DAMNIGENAA_16760</name>
</gene>
<dbReference type="InterPro" id="IPR005273">
    <property type="entry name" value="Ura-DNA_glyco_family4"/>
</dbReference>
<keyword evidence="11" id="KW-0234">DNA repair</keyword>
<keyword evidence="10" id="KW-0411">Iron-sulfur</keyword>
<sequence length="244" mass="27278">MKQTEDIRKELAAELDRIKWILSGLRMKGIQDWASPHPPPDADMPILEGNVSPPKSPEQALQEIREELGDCKRCRLHEGRRHLVFGEGSARPVLVFVGEGPGFDEDRQGRPFVGRAGKLLDKMIRSLGLEREQVYICNVVKCRPPNNRTPNPDEIDACSPFLTRQLTTLRPKVICALGACAAQTLLGTSSAISKLRGKVHSWRGIPLVSTFHPAYLLRNPAQKGATWQDLLIVHQILHANEKDH</sequence>
<dbReference type="InterPro" id="IPR036895">
    <property type="entry name" value="Uracil-DNA_glycosylase-like_sf"/>
</dbReference>
<comment type="similarity">
    <text evidence="2">Belongs to the uracil-DNA glycosylase (UDG) superfamily. Type 4 (UDGa) family.</text>
</comment>
<dbReference type="GO" id="GO:0004844">
    <property type="term" value="F:uracil DNA N-glycosylase activity"/>
    <property type="evidence" value="ECO:0007669"/>
    <property type="project" value="UniProtKB-EC"/>
</dbReference>
<keyword evidence="8" id="KW-0378">Hydrolase</keyword>
<proteinExistence type="inferred from homology"/>
<protein>
    <recommendedName>
        <fullName evidence="4">Type-4 uracil-DNA glycosylase</fullName>
        <ecNumber evidence="3">3.2.2.27</ecNumber>
    </recommendedName>
</protein>
<evidence type="ECO:0000256" key="4">
    <source>
        <dbReference type="ARBA" id="ARBA00019403"/>
    </source>
</evidence>
<dbReference type="GO" id="GO:0051539">
    <property type="term" value="F:4 iron, 4 sulfur cluster binding"/>
    <property type="evidence" value="ECO:0007669"/>
    <property type="project" value="UniProtKB-KW"/>
</dbReference>
<evidence type="ECO:0000256" key="1">
    <source>
        <dbReference type="ARBA" id="ARBA00001400"/>
    </source>
</evidence>
<evidence type="ECO:0000256" key="10">
    <source>
        <dbReference type="ARBA" id="ARBA00023014"/>
    </source>
</evidence>
<dbReference type="CDD" id="cd10030">
    <property type="entry name" value="UDG-F4_TTUDGA_SPO1dp_like"/>
    <property type="match status" value="1"/>
</dbReference>
<dbReference type="PANTHER" id="PTHR33693">
    <property type="entry name" value="TYPE-5 URACIL-DNA GLYCOSYLASE"/>
    <property type="match status" value="1"/>
</dbReference>
<evidence type="ECO:0000256" key="2">
    <source>
        <dbReference type="ARBA" id="ARBA00006521"/>
    </source>
</evidence>
<evidence type="ECO:0000256" key="9">
    <source>
        <dbReference type="ARBA" id="ARBA00023004"/>
    </source>
</evidence>
<dbReference type="GO" id="GO:0046872">
    <property type="term" value="F:metal ion binding"/>
    <property type="evidence" value="ECO:0007669"/>
    <property type="project" value="UniProtKB-KW"/>
</dbReference>
<comment type="catalytic activity">
    <reaction evidence="1">
        <text>Hydrolyzes single-stranded DNA or mismatched double-stranded DNA and polynucleotides, releasing free uracil.</text>
        <dbReference type="EC" id="3.2.2.27"/>
    </reaction>
</comment>
<keyword evidence="6" id="KW-0479">Metal-binding</keyword>
<evidence type="ECO:0000256" key="8">
    <source>
        <dbReference type="ARBA" id="ARBA00022801"/>
    </source>
</evidence>
<keyword evidence="5" id="KW-0004">4Fe-4S</keyword>
<keyword evidence="9" id="KW-0408">Iron</keyword>
<dbReference type="Gene3D" id="3.40.470.10">
    <property type="entry name" value="Uracil-DNA glycosylase-like domain"/>
    <property type="match status" value="1"/>
</dbReference>
<reference evidence="13" key="1">
    <citation type="submission" date="2022-12" db="EMBL/GenBank/DDBJ databases">
        <title>Reference genome sequencing for broad-spectrum identification of bacterial and archaeal isolates by mass spectrometry.</title>
        <authorList>
            <person name="Sekiguchi Y."/>
            <person name="Tourlousse D.M."/>
        </authorList>
    </citation>
    <scope>NUCLEOTIDE SEQUENCE</scope>
    <source>
        <strain evidence="13">ASRB1</strain>
    </source>
</reference>
<dbReference type="SMART" id="SM00986">
    <property type="entry name" value="UDG"/>
    <property type="match status" value="1"/>
</dbReference>
<dbReference type="InterPro" id="IPR005122">
    <property type="entry name" value="Uracil-DNA_glycosylase-like"/>
</dbReference>
<dbReference type="SMART" id="SM00987">
    <property type="entry name" value="UreE_C"/>
    <property type="match status" value="1"/>
</dbReference>
<evidence type="ECO:0000256" key="11">
    <source>
        <dbReference type="ARBA" id="ARBA00023204"/>
    </source>
</evidence>